<accession>A0A1G2Q2G2</accession>
<dbReference type="EMBL" id="MHTB01000054">
    <property type="protein sequence ID" value="OHA54229.1"/>
    <property type="molecule type" value="Genomic_DNA"/>
</dbReference>
<evidence type="ECO:0000256" key="3">
    <source>
        <dbReference type="SAM" id="Phobius"/>
    </source>
</evidence>
<dbReference type="PRINTS" id="PR00834">
    <property type="entry name" value="PROTEASES2C"/>
</dbReference>
<keyword evidence="3" id="KW-0472">Membrane</keyword>
<name>A0A1G2Q2G2_9BACT</name>
<dbReference type="InterPro" id="IPR051201">
    <property type="entry name" value="Chloro_Bact_Ser_Proteases"/>
</dbReference>
<dbReference type="Proteomes" id="UP000178936">
    <property type="component" value="Unassembled WGS sequence"/>
</dbReference>
<dbReference type="InterPro" id="IPR001478">
    <property type="entry name" value="PDZ"/>
</dbReference>
<evidence type="ECO:0000313" key="5">
    <source>
        <dbReference type="EMBL" id="OHA54229.1"/>
    </source>
</evidence>
<dbReference type="InterPro" id="IPR036034">
    <property type="entry name" value="PDZ_sf"/>
</dbReference>
<evidence type="ECO:0000256" key="2">
    <source>
        <dbReference type="ARBA" id="ARBA00022801"/>
    </source>
</evidence>
<dbReference type="SUPFAM" id="SSF50494">
    <property type="entry name" value="Trypsin-like serine proteases"/>
    <property type="match status" value="1"/>
</dbReference>
<comment type="caution">
    <text evidence="5">The sequence shown here is derived from an EMBL/GenBank/DDBJ whole genome shotgun (WGS) entry which is preliminary data.</text>
</comment>
<organism evidence="5 6">
    <name type="scientific">Candidatus Veblenbacteria bacterium RIFOXYA2_FULL_43_9</name>
    <dbReference type="NCBI Taxonomy" id="1802425"/>
    <lineage>
        <taxon>Bacteria</taxon>
        <taxon>Candidatus Vebleniibacteriota</taxon>
    </lineage>
</organism>
<dbReference type="CDD" id="cd06779">
    <property type="entry name" value="cpPDZ_Deg_HtrA-like"/>
    <property type="match status" value="1"/>
</dbReference>
<evidence type="ECO:0000256" key="1">
    <source>
        <dbReference type="ARBA" id="ARBA00022670"/>
    </source>
</evidence>
<feature type="transmembrane region" description="Helical" evidence="3">
    <location>
        <begin position="39"/>
        <end position="64"/>
    </location>
</feature>
<sequence>MIPSPPATEYEKEIRALYRERNERTFGHEPKPPKKSHRWLDFIVLLILISVFSITSSLVIYLWFIPQFSLQFAEQNSHTVVAQPELADDFTKQLIGSSATVFAARSIKAGASLAEQSYLSSEALGQAFVLSSDGWLVTTQAVVSNTKGNYVVVPADGRVYQATAVALDPVAPLAYLKIEVRNLTAIPFASQEDILVNSPVLALTGETQGSARSWYLRYLANVATRTPLATRAELPTSSETLPDRFILDQALPAGSKGAPVINMEGKVVGLVADYGGSLRGLVPLINLLPAMDTLFSEQKVRRPLFGATYIQTDWLVTTEPINSSGAILVSNAKRAAVVSKSPAAAAGLKEGDKILSVAGEKFSYSSLSLVLQRYRPGDVIELTIERAGKEQVVKVTLGEIAGEYYNAETK</sequence>
<dbReference type="PANTHER" id="PTHR43343">
    <property type="entry name" value="PEPTIDASE S12"/>
    <property type="match status" value="1"/>
</dbReference>
<dbReference type="SUPFAM" id="SSF50156">
    <property type="entry name" value="PDZ domain-like"/>
    <property type="match status" value="1"/>
</dbReference>
<protein>
    <recommendedName>
        <fullName evidence="4">PDZ domain-containing protein</fullName>
    </recommendedName>
</protein>
<keyword evidence="3" id="KW-0812">Transmembrane</keyword>
<feature type="domain" description="PDZ" evidence="4">
    <location>
        <begin position="322"/>
        <end position="388"/>
    </location>
</feature>
<evidence type="ECO:0000259" key="4">
    <source>
        <dbReference type="SMART" id="SM00228"/>
    </source>
</evidence>
<dbReference type="Gene3D" id="2.40.10.120">
    <property type="match status" value="1"/>
</dbReference>
<gene>
    <name evidence="5" type="ORF">A2226_00755</name>
</gene>
<dbReference type="InterPro" id="IPR009003">
    <property type="entry name" value="Peptidase_S1_PA"/>
</dbReference>
<dbReference type="PANTHER" id="PTHR43343:SF3">
    <property type="entry name" value="PROTEASE DO-LIKE 8, CHLOROPLASTIC"/>
    <property type="match status" value="1"/>
</dbReference>
<dbReference type="GO" id="GO:0004252">
    <property type="term" value="F:serine-type endopeptidase activity"/>
    <property type="evidence" value="ECO:0007669"/>
    <property type="project" value="InterPro"/>
</dbReference>
<keyword evidence="3" id="KW-1133">Transmembrane helix</keyword>
<keyword evidence="1" id="KW-0645">Protease</keyword>
<dbReference type="InterPro" id="IPR001940">
    <property type="entry name" value="Peptidase_S1C"/>
</dbReference>
<proteinExistence type="predicted"/>
<dbReference type="Pfam" id="PF13180">
    <property type="entry name" value="PDZ_2"/>
    <property type="match status" value="1"/>
</dbReference>
<dbReference type="Gene3D" id="2.30.42.10">
    <property type="match status" value="1"/>
</dbReference>
<evidence type="ECO:0000313" key="6">
    <source>
        <dbReference type="Proteomes" id="UP000178936"/>
    </source>
</evidence>
<dbReference type="GO" id="GO:0006508">
    <property type="term" value="P:proteolysis"/>
    <property type="evidence" value="ECO:0007669"/>
    <property type="project" value="UniProtKB-KW"/>
</dbReference>
<reference evidence="5 6" key="1">
    <citation type="journal article" date="2016" name="Nat. Commun.">
        <title>Thousands of microbial genomes shed light on interconnected biogeochemical processes in an aquifer system.</title>
        <authorList>
            <person name="Anantharaman K."/>
            <person name="Brown C.T."/>
            <person name="Hug L.A."/>
            <person name="Sharon I."/>
            <person name="Castelle C.J."/>
            <person name="Probst A.J."/>
            <person name="Thomas B.C."/>
            <person name="Singh A."/>
            <person name="Wilkins M.J."/>
            <person name="Karaoz U."/>
            <person name="Brodie E.L."/>
            <person name="Williams K.H."/>
            <person name="Hubbard S.S."/>
            <person name="Banfield J.F."/>
        </authorList>
    </citation>
    <scope>NUCLEOTIDE SEQUENCE [LARGE SCALE GENOMIC DNA]</scope>
</reference>
<dbReference type="AlphaFoldDB" id="A0A1G2Q2G2"/>
<dbReference type="SMART" id="SM00228">
    <property type="entry name" value="PDZ"/>
    <property type="match status" value="1"/>
</dbReference>
<keyword evidence="2" id="KW-0378">Hydrolase</keyword>
<dbReference type="Pfam" id="PF13365">
    <property type="entry name" value="Trypsin_2"/>
    <property type="match status" value="1"/>
</dbReference>